<comment type="caution">
    <text evidence="2">The sequence shown here is derived from an EMBL/GenBank/DDBJ whole genome shotgun (WGS) entry which is preliminary data.</text>
</comment>
<dbReference type="STRING" id="1802407.A3I40_00795"/>
<feature type="transmembrane region" description="Helical" evidence="1">
    <location>
        <begin position="86"/>
        <end position="108"/>
    </location>
</feature>
<dbReference type="AlphaFoldDB" id="A0A1F7V9P5"/>
<feature type="transmembrane region" description="Helical" evidence="1">
    <location>
        <begin position="20"/>
        <end position="37"/>
    </location>
</feature>
<feature type="transmembrane region" description="Helical" evidence="1">
    <location>
        <begin position="58"/>
        <end position="80"/>
    </location>
</feature>
<dbReference type="EMBL" id="MGEP01000036">
    <property type="protein sequence ID" value="OGL87173.1"/>
    <property type="molecule type" value="Genomic_DNA"/>
</dbReference>
<gene>
    <name evidence="2" type="ORF">A3I40_00795</name>
</gene>
<name>A0A1F7V9P5_9BACT</name>
<evidence type="ECO:0000313" key="3">
    <source>
        <dbReference type="Proteomes" id="UP000178723"/>
    </source>
</evidence>
<feature type="transmembrane region" description="Helical" evidence="1">
    <location>
        <begin position="142"/>
        <end position="166"/>
    </location>
</feature>
<keyword evidence="1" id="KW-1133">Transmembrane helix</keyword>
<reference evidence="2 3" key="1">
    <citation type="journal article" date="2016" name="Nat. Commun.">
        <title>Thousands of microbial genomes shed light on interconnected biogeochemical processes in an aquifer system.</title>
        <authorList>
            <person name="Anantharaman K."/>
            <person name="Brown C.T."/>
            <person name="Hug L.A."/>
            <person name="Sharon I."/>
            <person name="Castelle C.J."/>
            <person name="Probst A.J."/>
            <person name="Thomas B.C."/>
            <person name="Singh A."/>
            <person name="Wilkins M.J."/>
            <person name="Karaoz U."/>
            <person name="Brodie E.L."/>
            <person name="Williams K.H."/>
            <person name="Hubbard S.S."/>
            <person name="Banfield J.F."/>
        </authorList>
    </citation>
    <scope>NUCLEOTIDE SEQUENCE [LARGE SCALE GENOMIC DNA]</scope>
</reference>
<protein>
    <recommendedName>
        <fullName evidence="4">TVP38/TMEM64 family membrane protein</fullName>
    </recommendedName>
</protein>
<organism evidence="2 3">
    <name type="scientific">Candidatus Uhrbacteria bacterium RIFCSPLOWO2_02_FULL_48_12</name>
    <dbReference type="NCBI Taxonomy" id="1802407"/>
    <lineage>
        <taxon>Bacteria</taxon>
        <taxon>Candidatus Uhriibacteriota</taxon>
    </lineage>
</organism>
<keyword evidence="1" id="KW-0812">Transmembrane</keyword>
<keyword evidence="1" id="KW-0472">Membrane</keyword>
<evidence type="ECO:0000313" key="2">
    <source>
        <dbReference type="EMBL" id="OGL87173.1"/>
    </source>
</evidence>
<sequence length="198" mass="22212">MDLLFRGVIAPNAWAAKVRYPKFLLLLTTFVVAYILFREWEVMPFHDAFLKYWPIGAFVGGLFFVYGFTAAPATVLLLFLGRENNLLLVGLIAGLGALAGDILIFKFVRHSFADEIERIWQWKIWLWFAELTKRVPAGLRKYILLVFAGFIIASPLPDEIGVLLLAASQSISLKLFSILSYLLNTAGIFVILLIGASL</sequence>
<dbReference type="Proteomes" id="UP000178723">
    <property type="component" value="Unassembled WGS sequence"/>
</dbReference>
<accession>A0A1F7V9P5</accession>
<proteinExistence type="predicted"/>
<evidence type="ECO:0008006" key="4">
    <source>
        <dbReference type="Google" id="ProtNLM"/>
    </source>
</evidence>
<evidence type="ECO:0000256" key="1">
    <source>
        <dbReference type="SAM" id="Phobius"/>
    </source>
</evidence>
<feature type="transmembrane region" description="Helical" evidence="1">
    <location>
        <begin position="178"/>
        <end position="196"/>
    </location>
</feature>